<dbReference type="EMBL" id="JBHFFA010000008">
    <property type="protein sequence ID" value="KAL2609344.1"/>
    <property type="molecule type" value="Genomic_DNA"/>
</dbReference>
<comment type="caution">
    <text evidence="1">The sequence shown here is derived from an EMBL/GenBank/DDBJ whole genome shotgun (WGS) entry which is preliminary data.</text>
</comment>
<proteinExistence type="predicted"/>
<protein>
    <submittedName>
        <fullName evidence="1">Uncharacterized protein</fullName>
    </submittedName>
</protein>
<dbReference type="AlphaFoldDB" id="A0ABD1XKP8"/>
<organism evidence="1 2">
    <name type="scientific">Riccia fluitans</name>
    <dbReference type="NCBI Taxonomy" id="41844"/>
    <lineage>
        <taxon>Eukaryota</taxon>
        <taxon>Viridiplantae</taxon>
        <taxon>Streptophyta</taxon>
        <taxon>Embryophyta</taxon>
        <taxon>Marchantiophyta</taxon>
        <taxon>Marchantiopsida</taxon>
        <taxon>Marchantiidae</taxon>
        <taxon>Marchantiales</taxon>
        <taxon>Ricciaceae</taxon>
        <taxon>Riccia</taxon>
    </lineage>
</organism>
<sequence length="77" mass="8254">MRGCGGDISRGLPVWGQVQYALRITIARSAFRVYTLAVGVSSPYGLIVELSTAHHNPSPTYVSPAGYVSYARVLLEG</sequence>
<evidence type="ECO:0000313" key="1">
    <source>
        <dbReference type="EMBL" id="KAL2609344.1"/>
    </source>
</evidence>
<dbReference type="Proteomes" id="UP001605036">
    <property type="component" value="Unassembled WGS sequence"/>
</dbReference>
<name>A0ABD1XKP8_9MARC</name>
<keyword evidence="2" id="KW-1185">Reference proteome</keyword>
<gene>
    <name evidence="1" type="ORF">R1flu_027917</name>
</gene>
<accession>A0ABD1XKP8</accession>
<evidence type="ECO:0000313" key="2">
    <source>
        <dbReference type="Proteomes" id="UP001605036"/>
    </source>
</evidence>
<reference evidence="1 2" key="1">
    <citation type="submission" date="2024-09" db="EMBL/GenBank/DDBJ databases">
        <title>Chromosome-scale assembly of Riccia fluitans.</title>
        <authorList>
            <person name="Paukszto L."/>
            <person name="Sawicki J."/>
            <person name="Karawczyk K."/>
            <person name="Piernik-Szablinska J."/>
            <person name="Szczecinska M."/>
            <person name="Mazdziarz M."/>
        </authorList>
    </citation>
    <scope>NUCLEOTIDE SEQUENCE [LARGE SCALE GENOMIC DNA]</scope>
    <source>
        <strain evidence="1">Rf_01</strain>
        <tissue evidence="1">Aerial parts of the thallus</tissue>
    </source>
</reference>